<evidence type="ECO:0000313" key="3">
    <source>
        <dbReference type="Proteomes" id="UP000316083"/>
    </source>
</evidence>
<dbReference type="AlphaFoldDB" id="A0A560AL47"/>
<reference evidence="2 3" key="1">
    <citation type="submission" date="2019-06" db="EMBL/GenBank/DDBJ databases">
        <title>Genomic Encyclopedia of Type Strains, Phase IV (KMG-V): Genome sequencing to study the core and pangenomes of soil and plant-associated prokaryotes.</title>
        <authorList>
            <person name="Whitman W."/>
        </authorList>
    </citation>
    <scope>NUCLEOTIDE SEQUENCE [LARGE SCALE GENOMIC DNA]</scope>
    <source>
        <strain evidence="2 3">BR 11796</strain>
    </source>
</reference>
<protein>
    <submittedName>
        <fullName evidence="2">Glycosyltransferase involved in cell wall biosynthesis</fullName>
    </submittedName>
</protein>
<evidence type="ECO:0000313" key="2">
    <source>
        <dbReference type="EMBL" id="TWA61049.1"/>
    </source>
</evidence>
<dbReference type="Gene3D" id="3.90.550.10">
    <property type="entry name" value="Spore Coat Polysaccharide Biosynthesis Protein SpsA, Chain A"/>
    <property type="match status" value="1"/>
</dbReference>
<gene>
    <name evidence="2" type="ORF">FBZ82_11850</name>
</gene>
<dbReference type="EMBL" id="VITF01000018">
    <property type="protein sequence ID" value="TWA61049.1"/>
    <property type="molecule type" value="Genomic_DNA"/>
</dbReference>
<dbReference type="PANTHER" id="PTHR48090:SF7">
    <property type="entry name" value="RFBJ PROTEIN"/>
    <property type="match status" value="1"/>
</dbReference>
<dbReference type="SUPFAM" id="SSF53448">
    <property type="entry name" value="Nucleotide-diphospho-sugar transferases"/>
    <property type="match status" value="1"/>
</dbReference>
<dbReference type="GO" id="GO:0016740">
    <property type="term" value="F:transferase activity"/>
    <property type="evidence" value="ECO:0007669"/>
    <property type="project" value="UniProtKB-KW"/>
</dbReference>
<comment type="caution">
    <text evidence="2">The sequence shown here is derived from an EMBL/GenBank/DDBJ whole genome shotgun (WGS) entry which is preliminary data.</text>
</comment>
<dbReference type="InterPro" id="IPR029044">
    <property type="entry name" value="Nucleotide-diphossugar_trans"/>
</dbReference>
<organism evidence="2 3">
    <name type="scientific">Azospirillum brasilense</name>
    <dbReference type="NCBI Taxonomy" id="192"/>
    <lineage>
        <taxon>Bacteria</taxon>
        <taxon>Pseudomonadati</taxon>
        <taxon>Pseudomonadota</taxon>
        <taxon>Alphaproteobacteria</taxon>
        <taxon>Rhodospirillales</taxon>
        <taxon>Azospirillaceae</taxon>
        <taxon>Azospirillum</taxon>
    </lineage>
</organism>
<dbReference type="InterPro" id="IPR050256">
    <property type="entry name" value="Glycosyltransferase_2"/>
</dbReference>
<dbReference type="Proteomes" id="UP000316083">
    <property type="component" value="Unassembled WGS sequence"/>
</dbReference>
<dbReference type="CDD" id="cd02440">
    <property type="entry name" value="AdoMet_MTases"/>
    <property type="match status" value="1"/>
</dbReference>
<dbReference type="Pfam" id="PF13489">
    <property type="entry name" value="Methyltransf_23"/>
    <property type="match status" value="1"/>
</dbReference>
<proteinExistence type="predicted"/>
<accession>A0A560AL47</accession>
<keyword evidence="2" id="KW-0808">Transferase</keyword>
<sequence length="523" mass="58686">MLPVALPGLPCPTEAGTLPKTLLRTLPMTVEALEETVSGTPAGAGSPRALSPRQDSVRALFDRLAGERDRWVERNRAFHEADRAYLRFLVPENASVLEVGCGTGDTLAFLQPSRGVGIDLSPAMVERARQRHPGLEFHTGNAEDPADLAEIAGTFDVILLSDTVGFLDDIEDTLRHLRRFATPRTRIIVSYHSRLWEPVLGLAETLGLKMPQGQLNWLSSTDIAGLLTLAGWQPVKREWRQLVPRRLLGLGTLINRSIAPLPGVRKLCLRNYVVARPAPQAPEKQPSCTVLIPCRNERGNIENAIRRLSRFCPDLEVIYVEGNSQDNTYEECLRVQAAYPDWDIKVMKQPGKGKGDAVRAGFNAARGDILIILDADLTVPPESLPKFYRAIASGQGEFINGTRLVYPMDDQAMRFLNWIANRAFARIFSFLLNTRFTDTLCGTKVLWKRDYDQIVANRHYFGDFDPFGDFDLIFGASKLNLEIVEVPIRYADRSYGETQISRFTHGWLLLRMVLFAWKKLKAF</sequence>
<evidence type="ECO:0000259" key="1">
    <source>
        <dbReference type="Pfam" id="PF00535"/>
    </source>
</evidence>
<feature type="domain" description="Glycosyltransferase 2-like" evidence="1">
    <location>
        <begin position="289"/>
        <end position="419"/>
    </location>
</feature>
<dbReference type="InterPro" id="IPR001173">
    <property type="entry name" value="Glyco_trans_2-like"/>
</dbReference>
<dbReference type="PANTHER" id="PTHR48090">
    <property type="entry name" value="UNDECAPRENYL-PHOSPHATE 4-DEOXY-4-FORMAMIDO-L-ARABINOSE TRANSFERASE-RELATED"/>
    <property type="match status" value="1"/>
</dbReference>
<name>A0A560AL47_AZOBR</name>
<dbReference type="CDD" id="cd04179">
    <property type="entry name" value="DPM_DPG-synthase_like"/>
    <property type="match status" value="1"/>
</dbReference>
<dbReference type="SUPFAM" id="SSF53335">
    <property type="entry name" value="S-adenosyl-L-methionine-dependent methyltransferases"/>
    <property type="match status" value="1"/>
</dbReference>
<dbReference type="InterPro" id="IPR029063">
    <property type="entry name" value="SAM-dependent_MTases_sf"/>
</dbReference>
<dbReference type="Pfam" id="PF00535">
    <property type="entry name" value="Glycos_transf_2"/>
    <property type="match status" value="1"/>
</dbReference>
<dbReference type="Gene3D" id="3.40.50.150">
    <property type="entry name" value="Vaccinia Virus protein VP39"/>
    <property type="match status" value="1"/>
</dbReference>